<evidence type="ECO:0000256" key="4">
    <source>
        <dbReference type="SAM" id="SignalP"/>
    </source>
</evidence>
<feature type="chain" id="PRO_5046174407" evidence="4">
    <location>
        <begin position="23"/>
        <end position="617"/>
    </location>
</feature>
<dbReference type="SUPFAM" id="SSF53850">
    <property type="entry name" value="Periplasmic binding protein-like II"/>
    <property type="match status" value="1"/>
</dbReference>
<comment type="subcellular location">
    <subcellularLocation>
        <location evidence="1">Periplasm</location>
    </subcellularLocation>
</comment>
<evidence type="ECO:0000256" key="1">
    <source>
        <dbReference type="ARBA" id="ARBA00004418"/>
    </source>
</evidence>
<dbReference type="RefSeq" id="WP_338607243.1">
    <property type="nucleotide sequence ID" value="NZ_CP146275.1"/>
</dbReference>
<feature type="signal peptide" evidence="4">
    <location>
        <begin position="1"/>
        <end position="22"/>
    </location>
</feature>
<dbReference type="PIRSF" id="PIRSF002741">
    <property type="entry name" value="MppA"/>
    <property type="match status" value="1"/>
</dbReference>
<evidence type="ECO:0000313" key="7">
    <source>
        <dbReference type="Proteomes" id="UP001369958"/>
    </source>
</evidence>
<proteinExistence type="inferred from homology"/>
<evidence type="ECO:0000256" key="2">
    <source>
        <dbReference type="ARBA" id="ARBA00005695"/>
    </source>
</evidence>
<gene>
    <name evidence="6" type="ORF">V6617_12250</name>
</gene>
<evidence type="ECO:0000259" key="5">
    <source>
        <dbReference type="Pfam" id="PF00496"/>
    </source>
</evidence>
<dbReference type="PANTHER" id="PTHR30290:SF64">
    <property type="entry name" value="ABC TRANSPORTER PERIPLASMIC BINDING PROTEIN"/>
    <property type="match status" value="1"/>
</dbReference>
<feature type="domain" description="Solute-binding protein family 5" evidence="5">
    <location>
        <begin position="104"/>
        <end position="518"/>
    </location>
</feature>
<evidence type="ECO:0000256" key="3">
    <source>
        <dbReference type="ARBA" id="ARBA00022729"/>
    </source>
</evidence>
<protein>
    <submittedName>
        <fullName evidence="6">Extracellular solute-binding protein</fullName>
    </submittedName>
</protein>
<evidence type="ECO:0000313" key="6">
    <source>
        <dbReference type="EMBL" id="WWT31781.1"/>
    </source>
</evidence>
<organism evidence="6 7">
    <name type="scientific">Pelagibacterium nitratireducens</name>
    <dbReference type="NCBI Taxonomy" id="1046114"/>
    <lineage>
        <taxon>Bacteria</taxon>
        <taxon>Pseudomonadati</taxon>
        <taxon>Pseudomonadota</taxon>
        <taxon>Alphaproteobacteria</taxon>
        <taxon>Hyphomicrobiales</taxon>
        <taxon>Devosiaceae</taxon>
        <taxon>Pelagibacterium</taxon>
    </lineage>
</organism>
<keyword evidence="7" id="KW-1185">Reference proteome</keyword>
<dbReference type="Pfam" id="PF00496">
    <property type="entry name" value="SBP_bac_5"/>
    <property type="match status" value="1"/>
</dbReference>
<comment type="similarity">
    <text evidence="2">Belongs to the bacterial solute-binding protein 5 family.</text>
</comment>
<dbReference type="InterPro" id="IPR030678">
    <property type="entry name" value="Peptide/Ni-bd"/>
</dbReference>
<dbReference type="Gene3D" id="3.10.105.10">
    <property type="entry name" value="Dipeptide-binding Protein, Domain 3"/>
    <property type="match status" value="1"/>
</dbReference>
<keyword evidence="3 4" id="KW-0732">Signal</keyword>
<dbReference type="CDD" id="cd08497">
    <property type="entry name" value="MbnE-like"/>
    <property type="match status" value="1"/>
</dbReference>
<accession>A0ABZ2HZN3</accession>
<dbReference type="InterPro" id="IPR039424">
    <property type="entry name" value="SBP_5"/>
</dbReference>
<dbReference type="PANTHER" id="PTHR30290">
    <property type="entry name" value="PERIPLASMIC BINDING COMPONENT OF ABC TRANSPORTER"/>
    <property type="match status" value="1"/>
</dbReference>
<name>A0ABZ2HZN3_9HYPH</name>
<reference evidence="6 7" key="1">
    <citation type="submission" date="2024-02" db="EMBL/GenBank/DDBJ databases">
        <title>Complete genome sequence of Pelagibacterium nitratireducens ZH15.</title>
        <authorList>
            <person name="Zhao L.H."/>
        </authorList>
    </citation>
    <scope>NUCLEOTIDE SEQUENCE [LARGE SCALE GENOMIC DNA]</scope>
    <source>
        <strain evidence="6 7">ZH15</strain>
    </source>
</reference>
<dbReference type="EMBL" id="CP146275">
    <property type="protein sequence ID" value="WWT31781.1"/>
    <property type="molecule type" value="Genomic_DNA"/>
</dbReference>
<dbReference type="Proteomes" id="UP001369958">
    <property type="component" value="Chromosome"/>
</dbReference>
<dbReference type="InterPro" id="IPR000914">
    <property type="entry name" value="SBP_5_dom"/>
</dbReference>
<dbReference type="Gene3D" id="3.40.190.10">
    <property type="entry name" value="Periplasmic binding protein-like II"/>
    <property type="match status" value="1"/>
</dbReference>
<sequence>MKTFVVAAALLAVLPLSTTAFAQEEEGWVHAVALDGTPKYEAGFEMFDYVNPDAPKGGTVRLSALGGFDTFNPILSQGEAATGLGLVYETLMTPSSDESSVSYGLLAEALRYPEDFSSVTFRLNPRAHWQDGEPVTAEDVLWSFEQVVEISPIYSEYYASVDDAEITGESEITFYFSETGNRELPYIMGQLLVLPRHWWEGENAQGEPRDIGASTLELPMGSGSYALSSFDAGRTVTFTRDPDYWGADEPVNVGMSNFDEYRIEYFRDTTVMFEAFKADEFDWWTENIARRWATGYDFPAVNDERVVLETFENGYNASGVMWGFVPNQRREKFQDPRVREALNYAFDFQELNRTLFYEQYQRIDSYFFGTDLAAPDGPPAGLELEILEEVRDLIPASVFDARFTNPTGGTEQALRDNLQEALRLFNEAGYTLDGTQLVDANGEQFSFEILSYDNTIEPVALHWAENLNAIGANVTLRVVDTPQYTNLVRSFDYDVIYTRWAQSLSPGNEQRYFWGSSSVDELGSRNYAGISDPGVDALIDRIVLAPDRETLVAATHALDRVLLAMNNVVPSYTITYARTARWDRFSHPQTLPEFSIGFPDVWWWDEEKAAATGGNSQ</sequence>